<dbReference type="InterPro" id="IPR011545">
    <property type="entry name" value="DEAD/DEAH_box_helicase_dom"/>
</dbReference>
<evidence type="ECO:0000256" key="3">
    <source>
        <dbReference type="ARBA" id="ARBA00022806"/>
    </source>
</evidence>
<organism evidence="7 8">
    <name type="scientific">Priapulus caudatus</name>
    <name type="common">Priapulid worm</name>
    <dbReference type="NCBI Taxonomy" id="37621"/>
    <lineage>
        <taxon>Eukaryota</taxon>
        <taxon>Metazoa</taxon>
        <taxon>Ecdysozoa</taxon>
        <taxon>Scalidophora</taxon>
        <taxon>Priapulida</taxon>
        <taxon>Priapulimorpha</taxon>
        <taxon>Priapulimorphida</taxon>
        <taxon>Priapulidae</taxon>
        <taxon>Priapulus</taxon>
    </lineage>
</organism>
<keyword evidence="3 8" id="KW-0347">Helicase</keyword>
<name>A0ABM1E9F7_PRICU</name>
<proteinExistence type="predicted"/>
<dbReference type="PANTHER" id="PTHR18934">
    <property type="entry name" value="ATP-DEPENDENT RNA HELICASE"/>
    <property type="match status" value="1"/>
</dbReference>
<dbReference type="SMART" id="SM00487">
    <property type="entry name" value="DEXDc"/>
    <property type="match status" value="1"/>
</dbReference>
<dbReference type="PROSITE" id="PS51194">
    <property type="entry name" value="HELICASE_CTER"/>
    <property type="match status" value="1"/>
</dbReference>
<dbReference type="Gene3D" id="3.30.160.20">
    <property type="match status" value="1"/>
</dbReference>
<dbReference type="SUPFAM" id="SSF52540">
    <property type="entry name" value="P-loop containing nucleoside triphosphate hydrolases"/>
    <property type="match status" value="1"/>
</dbReference>
<dbReference type="Pfam" id="PF00270">
    <property type="entry name" value="DEAD"/>
    <property type="match status" value="1"/>
</dbReference>
<keyword evidence="2" id="KW-0378">Hydrolase</keyword>
<evidence type="ECO:0000256" key="2">
    <source>
        <dbReference type="ARBA" id="ARBA00022801"/>
    </source>
</evidence>
<dbReference type="InterPro" id="IPR027417">
    <property type="entry name" value="P-loop_NTPase"/>
</dbReference>
<dbReference type="SMART" id="SM00490">
    <property type="entry name" value="HELICc"/>
    <property type="match status" value="1"/>
</dbReference>
<dbReference type="CDD" id="cd18791">
    <property type="entry name" value="SF2_C_RHA"/>
    <property type="match status" value="1"/>
</dbReference>
<dbReference type="SMART" id="SM00847">
    <property type="entry name" value="HA2"/>
    <property type="match status" value="1"/>
</dbReference>
<dbReference type="InterPro" id="IPR011709">
    <property type="entry name" value="DEAD-box_helicase_OB_fold"/>
</dbReference>
<evidence type="ECO:0000256" key="1">
    <source>
        <dbReference type="ARBA" id="ARBA00022741"/>
    </source>
</evidence>
<dbReference type="InterPro" id="IPR014001">
    <property type="entry name" value="Helicase_ATP-bd"/>
</dbReference>
<dbReference type="Gene3D" id="1.20.120.1080">
    <property type="match status" value="1"/>
</dbReference>
<feature type="domain" description="Helicase C-terminal" evidence="6">
    <location>
        <begin position="570"/>
        <end position="742"/>
    </location>
</feature>
<keyword evidence="1" id="KW-0547">Nucleotide-binding</keyword>
<accession>A0ABM1E9F7</accession>
<evidence type="ECO:0000259" key="6">
    <source>
        <dbReference type="PROSITE" id="PS51194"/>
    </source>
</evidence>
<dbReference type="InterPro" id="IPR001650">
    <property type="entry name" value="Helicase_C-like"/>
</dbReference>
<dbReference type="InterPro" id="IPR007502">
    <property type="entry name" value="Helicase-assoc_dom"/>
</dbReference>
<evidence type="ECO:0000259" key="5">
    <source>
        <dbReference type="PROSITE" id="PS51192"/>
    </source>
</evidence>
<evidence type="ECO:0000256" key="4">
    <source>
        <dbReference type="ARBA" id="ARBA00022840"/>
    </source>
</evidence>
<dbReference type="GeneID" id="106810076"/>
<keyword evidence="7" id="KW-1185">Reference proteome</keyword>
<dbReference type="Pfam" id="PF00271">
    <property type="entry name" value="Helicase_C"/>
    <property type="match status" value="1"/>
</dbReference>
<reference evidence="8" key="1">
    <citation type="submission" date="2025-08" db="UniProtKB">
        <authorList>
            <consortium name="RefSeq"/>
        </authorList>
    </citation>
    <scope>IDENTIFICATION</scope>
</reference>
<gene>
    <name evidence="8" type="primary">LOC106810076</name>
</gene>
<dbReference type="Pfam" id="PF21010">
    <property type="entry name" value="HA2_C"/>
    <property type="match status" value="1"/>
</dbReference>
<keyword evidence="4" id="KW-0067">ATP-binding</keyword>
<sequence>MASCFEYILKFGQYWDKHVRAGFNVGSLSVGAIPLFRRMSANYLKVLSRRLASSSVSLRKGTSMCQTTNEISKLSANISQDAIEGSTLDVVPRTISEANVLLRMYPNPKKRLQEIYHQVVQAKSGDQTLHHYMHYSSENQSAVVHEPIWKTTLHLTWPDNMTIESIPARRKIIGERIAAALALKRIEDFGVLDRDGNPILYSEEELSQLVSQHVQPISISIPQPLQERMQDFITRYKVFSQTIVEKNSAPFSKQLEPVAKESILSCENFDVDDSIEQQDHVGNNVLPLGSTSNEQVLNIFTDEVLTEASQRDIERMSHDLYVELRRTRNSPDDRMRQIRENREDLPIAKYRQTIVDAIAGNHVIVLVGDTGCGKTTQVPQYIVEHSIEQMQGAACNVVITQPRRVSAISIARRVAYETGKSLGEHIGYQVRLDHVMPTREGATLFCTPGILLRKLQSNQDLKGVTHVIVDEVHERNVLTDFLLIILKETIQRNPELRLVLMSASINAEIFSRYFDNCPIVRVPGFMHPVEDHYLPDVHHMLRSGTHASAVTADSSMPEVHSGTPKLNCELVANVIKKICDDKPPGGILCFMPGWNEIAEVSSILGNMFDDPSHFLVIPAHSKIAQHKQNQMFARVPPNVRKIVLATNIAETSITINEIVYVIDPGIEKILKYDPDRGVSCLDVVWVSRASVQQRRGRAGRVQSGECFHLFPSEQLDRMHAYLTPEMHRIPLEQIVLEAKLHCEGKRANEFLSQALEPPEPKAVRRAVQVLQELDILDVEENLTVLGRRVAHFTTHPRLSKCLVYALLFRCLDPVLSIAAYLGQAKELFEQTMENKKEVKEIKCRFSLQSKSDHLTYVNLYGAWRDAYRQNQLAERTFCETNLLSRPNMRFMHGLRHLYLEHLFDAFLLESVESGNNLLDTNNDLSHCHTLIKGILLAGFYPNMARIKRGELHKGRIKHDAIVLSSLRDGVTRMHTDSVNKQEREHDSQWITYFNRVKSVQMGATMLRDTSTVQPLAVLMFGGHRLTVASPDEFNTSHSSDHLSQSKACTDEAVIMVDGDKRVAFSCSKREAEMLQDYRDALNSICTHILTTPTILQSADADGRDGDGEEDDSVREIRSLYEMIIKTTATLLDL</sequence>
<dbReference type="Proteomes" id="UP000695022">
    <property type="component" value="Unplaced"/>
</dbReference>
<protein>
    <submittedName>
        <fullName evidence="8">ATP-dependent RNA helicase DHX30 isoform X1</fullName>
    </submittedName>
</protein>
<evidence type="ECO:0000313" key="7">
    <source>
        <dbReference type="Proteomes" id="UP000695022"/>
    </source>
</evidence>
<dbReference type="RefSeq" id="XP_014668828.1">
    <property type="nucleotide sequence ID" value="XM_014813342.1"/>
</dbReference>
<dbReference type="PANTHER" id="PTHR18934:SF257">
    <property type="entry name" value="ATP-DEPENDENT RNA HELICASE DHX30"/>
    <property type="match status" value="1"/>
</dbReference>
<evidence type="ECO:0000313" key="8">
    <source>
        <dbReference type="RefSeq" id="XP_014668828.1"/>
    </source>
</evidence>
<feature type="domain" description="Helicase ATP-binding" evidence="5">
    <location>
        <begin position="355"/>
        <end position="523"/>
    </location>
</feature>
<dbReference type="Pfam" id="PF07717">
    <property type="entry name" value="OB_NTP_bind"/>
    <property type="match status" value="1"/>
</dbReference>
<dbReference type="PROSITE" id="PS51192">
    <property type="entry name" value="HELICASE_ATP_BIND_1"/>
    <property type="match status" value="1"/>
</dbReference>
<dbReference type="Gene3D" id="3.40.50.300">
    <property type="entry name" value="P-loop containing nucleotide triphosphate hydrolases"/>
    <property type="match status" value="2"/>
</dbReference>
<dbReference type="GO" id="GO:0004386">
    <property type="term" value="F:helicase activity"/>
    <property type="evidence" value="ECO:0007669"/>
    <property type="project" value="UniProtKB-KW"/>
</dbReference>